<dbReference type="InterPro" id="IPR005651">
    <property type="entry name" value="Trm112-like"/>
</dbReference>
<organism evidence="1">
    <name type="scientific">Singulisphaera sp. Ch08</name>
    <dbReference type="NCBI Taxonomy" id="3120278"/>
    <lineage>
        <taxon>Bacteria</taxon>
        <taxon>Pseudomonadati</taxon>
        <taxon>Planctomycetota</taxon>
        <taxon>Planctomycetia</taxon>
        <taxon>Isosphaerales</taxon>
        <taxon>Isosphaeraceae</taxon>
        <taxon>Singulisphaera</taxon>
    </lineage>
</organism>
<proteinExistence type="predicted"/>
<reference evidence="1" key="1">
    <citation type="submission" date="2024-05" db="EMBL/GenBank/DDBJ databases">
        <title>Planctomycetes of the genus Singulisphaera possess chitinolytic capabilities.</title>
        <authorList>
            <person name="Ivanova A."/>
        </authorList>
    </citation>
    <scope>NUCLEOTIDE SEQUENCE</scope>
    <source>
        <strain evidence="1">Ch08T</strain>
    </source>
</reference>
<sequence length="75" mass="8163">MVSENLLALLVCPMDQKSSLRREGDSLVCTRCGLRFAIKDDIPNMLIEEAELPPGCASLSDLECARAGDTRLDVP</sequence>
<dbReference type="Gene3D" id="2.20.25.10">
    <property type="match status" value="1"/>
</dbReference>
<protein>
    <submittedName>
        <fullName evidence="1">Trm112 family protein</fullName>
    </submittedName>
</protein>
<evidence type="ECO:0000313" key="1">
    <source>
        <dbReference type="EMBL" id="XBH01360.1"/>
    </source>
</evidence>
<dbReference type="AlphaFoldDB" id="A0AAU7C898"/>
<dbReference type="EMBL" id="CP155447">
    <property type="protein sequence ID" value="XBH01360.1"/>
    <property type="molecule type" value="Genomic_DNA"/>
</dbReference>
<gene>
    <name evidence="1" type="ORF">V5E97_23745</name>
</gene>
<dbReference type="SUPFAM" id="SSF158997">
    <property type="entry name" value="Trm112p-like"/>
    <property type="match status" value="1"/>
</dbReference>
<dbReference type="RefSeq" id="WP_406694060.1">
    <property type="nucleotide sequence ID" value="NZ_CP155447.1"/>
</dbReference>
<name>A0AAU7C898_9BACT</name>
<dbReference type="Pfam" id="PF03966">
    <property type="entry name" value="Trm112p"/>
    <property type="match status" value="1"/>
</dbReference>
<accession>A0AAU7C898</accession>